<dbReference type="RefSeq" id="WP_184864192.1">
    <property type="nucleotide sequence ID" value="NZ_BAAAWY010000001.1"/>
</dbReference>
<feature type="signal peptide" evidence="1">
    <location>
        <begin position="1"/>
        <end position="20"/>
    </location>
</feature>
<protein>
    <submittedName>
        <fullName evidence="2">Uncharacterized protein</fullName>
    </submittedName>
</protein>
<evidence type="ECO:0000313" key="2">
    <source>
        <dbReference type="EMBL" id="MBB5893066.1"/>
    </source>
</evidence>
<name>A0A7W9KIB8_9PSEU</name>
<comment type="caution">
    <text evidence="2">The sequence shown here is derived from an EMBL/GenBank/DDBJ whole genome shotgun (WGS) entry which is preliminary data.</text>
</comment>
<dbReference type="EMBL" id="JACHIR010000001">
    <property type="protein sequence ID" value="MBB5893066.1"/>
    <property type="molecule type" value="Genomic_DNA"/>
</dbReference>
<dbReference type="Proteomes" id="UP000585638">
    <property type="component" value="Unassembled WGS sequence"/>
</dbReference>
<gene>
    <name evidence="2" type="ORF">BJ998_004262</name>
</gene>
<feature type="chain" id="PRO_5031265840" evidence="1">
    <location>
        <begin position="21"/>
        <end position="384"/>
    </location>
</feature>
<sequence length="384" mass="40228">MRLVPVVAALLLVGSGVAQATPVLDEHVLGTAEHYEVGGTTLRVYGADGSVAVEDNRVPRTLRFGTAVSTGTMVSGASRAGFRFLFDAVDLDVDNADGTRTLTLGIGAAQASWVAPLRLTVHHSEVPIDLTPAGTEIVTMEPVDGGYVLRGYPALPFTRPHVLGTYPAALGGPGGLPALQYEGALRFGAKDIRFPLAYGDDRLYSVTESGTIVSASRGGQFSPVQAPDGSIADGFQLSADGVALVHTFAGYWLVRRGQFTLLPDAWFSGVTLADSALSPGGRSLAFGISAARPTDPTQVVTVDLSSGARRVYSLLDATLPAVAGLAFSVRHPGRLYLLRHSHPISIHQPVTTQLQALDLGSGVPVRIGPALPEYAPRLFSADVR</sequence>
<evidence type="ECO:0000313" key="3">
    <source>
        <dbReference type="Proteomes" id="UP000585638"/>
    </source>
</evidence>
<accession>A0A7W9KIB8</accession>
<evidence type="ECO:0000256" key="1">
    <source>
        <dbReference type="SAM" id="SignalP"/>
    </source>
</evidence>
<keyword evidence="1" id="KW-0732">Signal</keyword>
<reference evidence="2 3" key="1">
    <citation type="submission" date="2020-08" db="EMBL/GenBank/DDBJ databases">
        <title>Sequencing the genomes of 1000 actinobacteria strains.</title>
        <authorList>
            <person name="Klenk H.-P."/>
        </authorList>
    </citation>
    <scope>NUCLEOTIDE SEQUENCE [LARGE SCALE GENOMIC DNA]</scope>
    <source>
        <strain evidence="2 3">DSM 43851</strain>
    </source>
</reference>
<dbReference type="AlphaFoldDB" id="A0A7W9KIB8"/>
<organism evidence="2 3">
    <name type="scientific">Kutzneria kofuensis</name>
    <dbReference type="NCBI Taxonomy" id="103725"/>
    <lineage>
        <taxon>Bacteria</taxon>
        <taxon>Bacillati</taxon>
        <taxon>Actinomycetota</taxon>
        <taxon>Actinomycetes</taxon>
        <taxon>Pseudonocardiales</taxon>
        <taxon>Pseudonocardiaceae</taxon>
        <taxon>Kutzneria</taxon>
    </lineage>
</organism>
<keyword evidence="3" id="KW-1185">Reference proteome</keyword>
<proteinExistence type="predicted"/>